<sequence>MQFIYVLPGWEGSAADGRVLRDALLRPHGLKVPRPVCVMEKTRNYRNWTITEDVKLMEALVNMVNMGGFKADNGFKSGYLQHLESALKEKIPSSRILGKPHIESRIKTMKKD</sequence>
<gene>
    <name evidence="1" type="ORF">LSALG_LOCUS41603</name>
</gene>
<organism evidence="1 2">
    <name type="scientific">Lactuca saligna</name>
    <name type="common">Willowleaf lettuce</name>
    <dbReference type="NCBI Taxonomy" id="75948"/>
    <lineage>
        <taxon>Eukaryota</taxon>
        <taxon>Viridiplantae</taxon>
        <taxon>Streptophyta</taxon>
        <taxon>Embryophyta</taxon>
        <taxon>Tracheophyta</taxon>
        <taxon>Spermatophyta</taxon>
        <taxon>Magnoliopsida</taxon>
        <taxon>eudicotyledons</taxon>
        <taxon>Gunneridae</taxon>
        <taxon>Pentapetalae</taxon>
        <taxon>asterids</taxon>
        <taxon>campanulids</taxon>
        <taxon>Asterales</taxon>
        <taxon>Asteraceae</taxon>
        <taxon>Cichorioideae</taxon>
        <taxon>Cichorieae</taxon>
        <taxon>Lactucinae</taxon>
        <taxon>Lactuca</taxon>
    </lineage>
</organism>
<dbReference type="PANTHER" id="PTHR46250:SF17">
    <property type="entry name" value="MYB_SANT-LIKE DOMAIN-CONTAINING PROTEIN"/>
    <property type="match status" value="1"/>
</dbReference>
<accession>A0AA36EPM1</accession>
<keyword evidence="2" id="KW-1185">Reference proteome</keyword>
<evidence type="ECO:0000313" key="2">
    <source>
        <dbReference type="Proteomes" id="UP001177003"/>
    </source>
</evidence>
<proteinExistence type="predicted"/>
<name>A0AA36EPM1_LACSI</name>
<dbReference type="EMBL" id="OX465085">
    <property type="protein sequence ID" value="CAI9303148.1"/>
    <property type="molecule type" value="Genomic_DNA"/>
</dbReference>
<dbReference type="PANTHER" id="PTHR46250">
    <property type="entry name" value="MYB/SANT-LIKE DNA-BINDING DOMAIN PROTEIN-RELATED"/>
    <property type="match status" value="1"/>
</dbReference>
<evidence type="ECO:0000313" key="1">
    <source>
        <dbReference type="EMBL" id="CAI9303148.1"/>
    </source>
</evidence>
<dbReference type="Proteomes" id="UP001177003">
    <property type="component" value="Chromosome 9"/>
</dbReference>
<dbReference type="AlphaFoldDB" id="A0AA36EPM1"/>
<evidence type="ECO:0008006" key="3">
    <source>
        <dbReference type="Google" id="ProtNLM"/>
    </source>
</evidence>
<protein>
    <recommendedName>
        <fullName evidence="3">Myb/SANT-like domain-containing protein</fullName>
    </recommendedName>
</protein>
<reference evidence="1" key="1">
    <citation type="submission" date="2023-04" db="EMBL/GenBank/DDBJ databases">
        <authorList>
            <person name="Vijverberg K."/>
            <person name="Xiong W."/>
            <person name="Schranz E."/>
        </authorList>
    </citation>
    <scope>NUCLEOTIDE SEQUENCE</scope>
</reference>